<protein>
    <submittedName>
        <fullName evidence="1">Hydroxyacid dehydrogenase</fullName>
    </submittedName>
</protein>
<organism evidence="1 2">
    <name type="scientific">Staphylococcus delphini</name>
    <dbReference type="NCBI Taxonomy" id="53344"/>
    <lineage>
        <taxon>Bacteria</taxon>
        <taxon>Bacillati</taxon>
        <taxon>Bacillota</taxon>
        <taxon>Bacilli</taxon>
        <taxon>Bacillales</taxon>
        <taxon>Staphylococcaceae</taxon>
        <taxon>Staphylococcus</taxon>
        <taxon>Staphylococcus intermedius group</taxon>
    </lineage>
</organism>
<evidence type="ECO:0000313" key="1">
    <source>
        <dbReference type="EMBL" id="RIZ56448.1"/>
    </source>
</evidence>
<dbReference type="EMBL" id="NIPK01000001">
    <property type="protein sequence ID" value="RIZ56448.1"/>
    <property type="molecule type" value="Genomic_DNA"/>
</dbReference>
<dbReference type="PANTHER" id="PTHR35810">
    <property type="entry name" value="CYTOPLASMIC PROTEIN-RELATED"/>
    <property type="match status" value="1"/>
</dbReference>
<dbReference type="RefSeq" id="WP_096595935.1">
    <property type="nucleotide sequence ID" value="NZ_LR134263.1"/>
</dbReference>
<keyword evidence="2" id="KW-1185">Reference proteome</keyword>
<comment type="caution">
    <text evidence="1">The sequence shown here is derived from an EMBL/GenBank/DDBJ whole genome shotgun (WGS) entry which is preliminary data.</text>
</comment>
<dbReference type="Proteomes" id="UP000266198">
    <property type="component" value="Unassembled WGS sequence"/>
</dbReference>
<name>A0ABX9NGH2_9STAP</name>
<dbReference type="InterPro" id="IPR011204">
    <property type="entry name" value="Virulence_RhuM-like"/>
</dbReference>
<evidence type="ECO:0000313" key="2">
    <source>
        <dbReference type="Proteomes" id="UP000266198"/>
    </source>
</evidence>
<sequence>MSNNFLMYQTEDGQTKIELRLEDETVWMTQKSLADLYQKSIKTISEHIKHIYDEGELTKEATIRKSQIVQTEGDREVTRESNFYNLEVIIAVGYRVRSHRGTQFRQWATDKINEYLVKGFVMDDARLKEMRNIGSDYFDELLERIRDIRASEKRFYIKITDIYATSVDYDPQAEITRTFFATVQNKLHYAIHGMTAAELIQSRADAAQNNMGLQSFKGEKVRKNDVTIAKNYLTEKELKSLNRIVTMYLDYAEDQAERQQPMYMSDWIEKLDAFLQFNDRELLHNPGKVSKQVADSLAHSEYLNYNHARNRMNSHSDFLDFIKENDVKYFSDSD</sequence>
<dbReference type="PIRSF" id="PIRSF015268">
    <property type="entry name" value="Virulence_RhuM"/>
    <property type="match status" value="1"/>
</dbReference>
<proteinExistence type="predicted"/>
<accession>A0ABX9NGH2</accession>
<gene>
    <name evidence="1" type="ORF">CDL68_00435</name>
</gene>
<reference evidence="1 2" key="1">
    <citation type="submission" date="2017-06" db="EMBL/GenBank/DDBJ databases">
        <title>Identification of a new gene, sdsY, involved in staphylococcal internalization in non-professional phagocytic cells (NPPCs).</title>
        <authorList>
            <person name="Maali Y."/>
            <person name="Martins-Simoes P."/>
            <person name="Trouillet-Assant S."/>
            <person name="Laurent F."/>
            <person name="Diot A."/>
            <person name="Verhoeven P."/>
            <person name="Bouvard D."/>
            <person name="Vandenesch F."/>
            <person name="Bes M."/>
        </authorList>
    </citation>
    <scope>NUCLEOTIDE SEQUENCE [LARGE SCALE GENOMIC DNA]</scope>
    <source>
        <strain evidence="1 2">Heidy</strain>
    </source>
</reference>
<dbReference type="Pfam" id="PF13310">
    <property type="entry name" value="Virulence_RhuM"/>
    <property type="match status" value="1"/>
</dbReference>
<dbReference type="PANTHER" id="PTHR35810:SF1">
    <property type="entry name" value="CYTOPLASMIC PROTEIN"/>
    <property type="match status" value="1"/>
</dbReference>